<dbReference type="AlphaFoldDB" id="A0A6A5YJG3"/>
<evidence type="ECO:0000256" key="1">
    <source>
        <dbReference type="ARBA" id="ARBA00006336"/>
    </source>
</evidence>
<dbReference type="EMBL" id="ML977357">
    <property type="protein sequence ID" value="KAF2107100.1"/>
    <property type="molecule type" value="Genomic_DNA"/>
</dbReference>
<dbReference type="OrthoDB" id="167809at2759"/>
<dbReference type="SUPFAM" id="SSF52499">
    <property type="entry name" value="Isochorismatase-like hydrolases"/>
    <property type="match status" value="1"/>
</dbReference>
<keyword evidence="5" id="KW-1185">Reference proteome</keyword>
<organism evidence="4 5">
    <name type="scientific">Lophiotrema nucula</name>
    <dbReference type="NCBI Taxonomy" id="690887"/>
    <lineage>
        <taxon>Eukaryota</taxon>
        <taxon>Fungi</taxon>
        <taxon>Dikarya</taxon>
        <taxon>Ascomycota</taxon>
        <taxon>Pezizomycotina</taxon>
        <taxon>Dothideomycetes</taxon>
        <taxon>Pleosporomycetidae</taxon>
        <taxon>Pleosporales</taxon>
        <taxon>Lophiotremataceae</taxon>
        <taxon>Lophiotrema</taxon>
    </lineage>
</organism>
<evidence type="ECO:0000313" key="5">
    <source>
        <dbReference type="Proteomes" id="UP000799770"/>
    </source>
</evidence>
<evidence type="ECO:0000313" key="4">
    <source>
        <dbReference type="EMBL" id="KAF2107100.1"/>
    </source>
</evidence>
<dbReference type="PANTHER" id="PTHR43540:SF9">
    <property type="entry name" value="FAMILY HYDROLASE, PUTATIVE (AFU_ORTHOLOGUE AFUA_2G08700)-RELATED"/>
    <property type="match status" value="1"/>
</dbReference>
<dbReference type="Gene3D" id="3.40.50.850">
    <property type="entry name" value="Isochorismatase-like"/>
    <property type="match status" value="1"/>
</dbReference>
<proteinExistence type="inferred from homology"/>
<comment type="similarity">
    <text evidence="1">Belongs to the isochorismatase family.</text>
</comment>
<evidence type="ECO:0000259" key="3">
    <source>
        <dbReference type="Pfam" id="PF00857"/>
    </source>
</evidence>
<dbReference type="PANTHER" id="PTHR43540">
    <property type="entry name" value="PEROXYUREIDOACRYLATE/UREIDOACRYLATE AMIDOHYDROLASE-RELATED"/>
    <property type="match status" value="1"/>
</dbReference>
<feature type="domain" description="Isochorismatase-like" evidence="3">
    <location>
        <begin position="199"/>
        <end position="277"/>
    </location>
</feature>
<dbReference type="CDD" id="cd00431">
    <property type="entry name" value="cysteine_hydrolases"/>
    <property type="match status" value="1"/>
</dbReference>
<name>A0A6A5YJG3_9PLEO</name>
<gene>
    <name evidence="4" type="ORF">BDV96DRAFT_693767</name>
</gene>
<dbReference type="InterPro" id="IPR000868">
    <property type="entry name" value="Isochorismatase-like_dom"/>
</dbReference>
<dbReference type="InterPro" id="IPR050272">
    <property type="entry name" value="Isochorismatase-like_hydrls"/>
</dbReference>
<reference evidence="4" key="1">
    <citation type="journal article" date="2020" name="Stud. Mycol.">
        <title>101 Dothideomycetes genomes: a test case for predicting lifestyles and emergence of pathogens.</title>
        <authorList>
            <person name="Haridas S."/>
            <person name="Albert R."/>
            <person name="Binder M."/>
            <person name="Bloem J."/>
            <person name="Labutti K."/>
            <person name="Salamov A."/>
            <person name="Andreopoulos B."/>
            <person name="Baker S."/>
            <person name="Barry K."/>
            <person name="Bills G."/>
            <person name="Bluhm B."/>
            <person name="Cannon C."/>
            <person name="Castanera R."/>
            <person name="Culley D."/>
            <person name="Daum C."/>
            <person name="Ezra D."/>
            <person name="Gonzalez J."/>
            <person name="Henrissat B."/>
            <person name="Kuo A."/>
            <person name="Liang C."/>
            <person name="Lipzen A."/>
            <person name="Lutzoni F."/>
            <person name="Magnuson J."/>
            <person name="Mondo S."/>
            <person name="Nolan M."/>
            <person name="Ohm R."/>
            <person name="Pangilinan J."/>
            <person name="Park H.-J."/>
            <person name="Ramirez L."/>
            <person name="Alfaro M."/>
            <person name="Sun H."/>
            <person name="Tritt A."/>
            <person name="Yoshinaga Y."/>
            <person name="Zwiers L.-H."/>
            <person name="Turgeon B."/>
            <person name="Goodwin S."/>
            <person name="Spatafora J."/>
            <person name="Crous P."/>
            <person name="Grigoriev I."/>
        </authorList>
    </citation>
    <scope>NUCLEOTIDE SEQUENCE</scope>
    <source>
        <strain evidence="4">CBS 627.86</strain>
    </source>
</reference>
<protein>
    <submittedName>
        <fullName evidence="4">Isochorismatase family protein</fullName>
    </submittedName>
</protein>
<dbReference type="GO" id="GO:0016787">
    <property type="term" value="F:hydrolase activity"/>
    <property type="evidence" value="ECO:0007669"/>
    <property type="project" value="UniProtKB-KW"/>
</dbReference>
<sequence length="311" mass="34219">MSTVSSTKTVIGTAENFWLFDEKNGFDITHPKTPDSPLVYPRMTLQTSKAPVTLAPQKTAIVLIDMQNFFLSSAVGREKGLGHDAERALLTKCIPAARKAHIRILWLTWGISDEGLRTVPPMFYRNFALTFAPESSTLVNATSGANQEWRPTDGGIGEPLGKVTLEDGTSVDGGRMLIKDQWNTELHGDLVKAYSDGSHLKPADIRFHKETHSGFWGGNTEFARFIKREGIKTLLFAGVNTDQCVLATMQDAAQQGYDTIMLKDACGTVSPHFAQQMVEFNAHKAFGFQSNCDEFLHGAEHVEVSGPKSEL</sequence>
<accession>A0A6A5YJG3</accession>
<keyword evidence="2" id="KW-0378">Hydrolase</keyword>
<dbReference type="Proteomes" id="UP000799770">
    <property type="component" value="Unassembled WGS sequence"/>
</dbReference>
<dbReference type="InterPro" id="IPR036380">
    <property type="entry name" value="Isochorismatase-like_sf"/>
</dbReference>
<dbReference type="Pfam" id="PF00857">
    <property type="entry name" value="Isochorismatase"/>
    <property type="match status" value="1"/>
</dbReference>
<evidence type="ECO:0000256" key="2">
    <source>
        <dbReference type="ARBA" id="ARBA00022801"/>
    </source>
</evidence>